<dbReference type="GO" id="GO:0044458">
    <property type="term" value="P:motile cilium assembly"/>
    <property type="evidence" value="ECO:0007669"/>
    <property type="project" value="TreeGrafter"/>
</dbReference>
<dbReference type="InParanoid" id="A0A078A5Y9"/>
<dbReference type="AlphaFoldDB" id="A0A078A5Y9"/>
<keyword evidence="6" id="KW-0206">Cytoskeleton</keyword>
<dbReference type="Proteomes" id="UP000039865">
    <property type="component" value="Unassembled WGS sequence"/>
</dbReference>
<evidence type="ECO:0000256" key="4">
    <source>
        <dbReference type="ARBA" id="ARBA00022846"/>
    </source>
</evidence>
<name>A0A078A5Y9_STYLE</name>
<dbReference type="GO" id="GO:0060294">
    <property type="term" value="P:cilium movement involved in cell motility"/>
    <property type="evidence" value="ECO:0007669"/>
    <property type="project" value="InterPro"/>
</dbReference>
<evidence type="ECO:0000256" key="5">
    <source>
        <dbReference type="ARBA" id="ARBA00023069"/>
    </source>
</evidence>
<feature type="region of interest" description="Disordered" evidence="11">
    <location>
        <begin position="127"/>
        <end position="152"/>
    </location>
</feature>
<protein>
    <recommendedName>
        <fullName evidence="10">Radial spoke head protein 9 homolog</fullName>
    </recommendedName>
</protein>
<dbReference type="PANTHER" id="PTHR22069">
    <property type="entry name" value="MITOCHONDRIAL RIBOSOMAL PROTEIN S18"/>
    <property type="match status" value="1"/>
</dbReference>
<evidence type="ECO:0000256" key="3">
    <source>
        <dbReference type="ARBA" id="ARBA00022794"/>
    </source>
</evidence>
<evidence type="ECO:0000256" key="10">
    <source>
        <dbReference type="ARBA" id="ARBA00041080"/>
    </source>
</evidence>
<dbReference type="OMA" id="TFYHVPN"/>
<dbReference type="GO" id="GO:0001534">
    <property type="term" value="C:radial spoke"/>
    <property type="evidence" value="ECO:0007669"/>
    <property type="project" value="InterPro"/>
</dbReference>
<keyword evidence="4" id="KW-0282">Flagellum</keyword>
<keyword evidence="3" id="KW-0970">Cilium biogenesis/degradation</keyword>
<dbReference type="InterPro" id="IPR006802">
    <property type="entry name" value="Radial_spoke"/>
</dbReference>
<dbReference type="GO" id="GO:0035082">
    <property type="term" value="P:axoneme assembly"/>
    <property type="evidence" value="ECO:0007669"/>
    <property type="project" value="InterPro"/>
</dbReference>
<evidence type="ECO:0000256" key="8">
    <source>
        <dbReference type="ARBA" id="ARBA00037822"/>
    </source>
</evidence>
<proteinExistence type="inferred from homology"/>
<evidence type="ECO:0000256" key="1">
    <source>
        <dbReference type="ARBA" id="ARBA00004611"/>
    </source>
</evidence>
<dbReference type="Pfam" id="PF04712">
    <property type="entry name" value="Radial_spoke"/>
    <property type="match status" value="2"/>
</dbReference>
<evidence type="ECO:0000256" key="6">
    <source>
        <dbReference type="ARBA" id="ARBA00023212"/>
    </source>
</evidence>
<comment type="subcellular location">
    <subcellularLocation>
        <location evidence="8">Cell projection</location>
        <location evidence="8">Kinocilium</location>
    </subcellularLocation>
    <subcellularLocation>
        <location evidence="1">Cytoplasm</location>
        <location evidence="1">Cytoskeleton</location>
        <location evidence="1">Flagellum axoneme</location>
    </subcellularLocation>
</comment>
<gene>
    <name evidence="12" type="primary">Contig1138.g1240</name>
    <name evidence="12" type="ORF">STYLEM_6624</name>
</gene>
<evidence type="ECO:0000256" key="9">
    <source>
        <dbReference type="ARBA" id="ARBA00038319"/>
    </source>
</evidence>
<dbReference type="OrthoDB" id="10258956at2759"/>
<comment type="similarity">
    <text evidence="9">Belongs to the flagellar radial spoke RSP9 family.</text>
</comment>
<evidence type="ECO:0000313" key="12">
    <source>
        <dbReference type="EMBL" id="CDW77660.1"/>
    </source>
</evidence>
<dbReference type="InterPro" id="IPR055316">
    <property type="entry name" value="RSP9"/>
</dbReference>
<organism evidence="12 13">
    <name type="scientific">Stylonychia lemnae</name>
    <name type="common">Ciliate</name>
    <dbReference type="NCBI Taxonomy" id="5949"/>
    <lineage>
        <taxon>Eukaryota</taxon>
        <taxon>Sar</taxon>
        <taxon>Alveolata</taxon>
        <taxon>Ciliophora</taxon>
        <taxon>Intramacronucleata</taxon>
        <taxon>Spirotrichea</taxon>
        <taxon>Stichotrichia</taxon>
        <taxon>Sporadotrichida</taxon>
        <taxon>Oxytrichidae</taxon>
        <taxon>Stylonychinae</taxon>
        <taxon>Stylonychia</taxon>
    </lineage>
</organism>
<keyword evidence="5" id="KW-0969">Cilium</keyword>
<reference evidence="12 13" key="1">
    <citation type="submission" date="2014-06" db="EMBL/GenBank/DDBJ databases">
        <authorList>
            <person name="Swart Estienne"/>
        </authorList>
    </citation>
    <scope>NUCLEOTIDE SEQUENCE [LARGE SCALE GENOMIC DNA]</scope>
    <source>
        <strain evidence="12 13">130c</strain>
    </source>
</reference>
<evidence type="ECO:0000256" key="2">
    <source>
        <dbReference type="ARBA" id="ARBA00022490"/>
    </source>
</evidence>
<evidence type="ECO:0000256" key="7">
    <source>
        <dbReference type="ARBA" id="ARBA00023273"/>
    </source>
</evidence>
<keyword evidence="2" id="KW-0963">Cytoplasm</keyword>
<evidence type="ECO:0000256" key="11">
    <source>
        <dbReference type="SAM" id="MobiDB-lite"/>
    </source>
</evidence>
<accession>A0A078A5Y9</accession>
<sequence>MDILDIHQSLKYLQHNGVGLNIEERIQLDLGLQQLLTHQYPKLFEELLYWGKIIGINADYHIAVGIDYSNHYEFPHKKFYYALSTNFQFKPFPALNDQHKDEYNKIKTLILGVPDKVHKIVEPVKQEGEEQQEENQQQVKEVDPLASSESEDEAAKIVPVNLKEIDRVHYLVRAIENDCHIIPQGSFKLTNAHEVNRNEAFRGLNLEEAFRMNSYQHFRNVQQKDKKEGLEKDDAIFIKNFLDDITADKPTGQWSVQKDSSGRVAILRNLQWPGFFAYHKANSKIYGSVYIGEGLKNADLPFML</sequence>
<evidence type="ECO:0000313" key="13">
    <source>
        <dbReference type="Proteomes" id="UP000039865"/>
    </source>
</evidence>
<keyword evidence="7" id="KW-0966">Cell projection</keyword>
<keyword evidence="13" id="KW-1185">Reference proteome</keyword>
<dbReference type="EMBL" id="CCKQ01006347">
    <property type="protein sequence ID" value="CDW77660.1"/>
    <property type="molecule type" value="Genomic_DNA"/>
</dbReference>
<dbReference type="PANTHER" id="PTHR22069:SF0">
    <property type="entry name" value="RADIAL SPOKE HEAD PROTEIN 9 HOMOLOG"/>
    <property type="match status" value="1"/>
</dbReference>